<evidence type="ECO:0000313" key="2">
    <source>
        <dbReference type="EMBL" id="MEQ2543368.1"/>
    </source>
</evidence>
<keyword evidence="1" id="KW-0732">Signal</keyword>
<feature type="signal peptide" evidence="1">
    <location>
        <begin position="1"/>
        <end position="20"/>
    </location>
</feature>
<dbReference type="EMBL" id="JBBMFL010000001">
    <property type="protein sequence ID" value="MEQ2543368.1"/>
    <property type="molecule type" value="Genomic_DNA"/>
</dbReference>
<name>A0ABV1GTN9_9BACT</name>
<dbReference type="RefSeq" id="WP_349093543.1">
    <property type="nucleotide sequence ID" value="NZ_JBBMFL010000001.1"/>
</dbReference>
<reference evidence="2 3" key="1">
    <citation type="submission" date="2024-03" db="EMBL/GenBank/DDBJ databases">
        <title>Human intestinal bacterial collection.</title>
        <authorList>
            <person name="Pauvert C."/>
            <person name="Hitch T.C.A."/>
            <person name="Clavel T."/>
        </authorList>
    </citation>
    <scope>NUCLEOTIDE SEQUENCE [LARGE SCALE GENOMIC DNA]</scope>
    <source>
        <strain evidence="2 3">CLA-KB-H122</strain>
    </source>
</reference>
<evidence type="ECO:0000313" key="3">
    <source>
        <dbReference type="Proteomes" id="UP001460202"/>
    </source>
</evidence>
<sequence length="906" mass="101738">MTRFILLLIAIAGLSGPISARTVRSGTPQVYRSYRPARVTIAVEDKETKDPLIGATIAIMSGADTLRGTTSKKDFYRTLAVYECDRIFRDSVDLEVAYLGYKPYRKRFAATEFRSRIEVGMEVDEQSIAQVVVVGKRVAMVFKGDTMIYNAGAFKTMADDRFEELLKQLPGVEVRDNKILAGGEEVKRVLIDGKNLFGNKSQYALTDLEASDVKSVRVYEELSPEAKRLGNTTARKEKVMNVETKSKRSVLQGGSLEASVGASLEKDYSGRREIRHSEAGTYYRNSEKGNWRIEASNLKDDNSRAEGASFDSKLTPTKQTDAQAEYTYRRGDSTSVSTAVGFQRRRQSRISRSMTEYFPTDDYALRTEENSGESLSKALSANLSNLTSVRRGKNSFFAMTDFSFDNNSSLSRNSTSQRIDDDETRTLLNNDSDNRNLSFNIRLNYYISLSEKSSLSFWVNGDYGTQDQDGWQIDTAASVQGLQVKLRNNGDGRRYGFEASVDYGYKIGENLRFSAAYSFKRSYDRSKMLSVDFLDDPQGTLDPVNSYNYTNDSYSHSLQAGLNYSRDGLWIIGTLTGVVYQIARSERFPEKERFPRQFYQLNPWFSLMAGQSKRRFTLNISSFSQMIPTESLRSTIDATNPLSLRAGNPGLKLPNDMALLARISFNNAPKARTFSIGLNGGYTFNYIASQRILFLEETYLPQYDYTARKGAQLSTQTNVGGCYKLGGSADFSQQIASLRSTVSATIGYDFQQTPYFLDETLCHSGRHALSFRAGFESGFSSKVKIAVSSVTSMSSYSTQNSTTQDLRETVRTRLDLRFGKYFASVANAYEFYCNSNSHTLTRHNVILNAAAGRKFGKENRLGLSVGVIDILNRPDYASTVFETDYMRTSSISYLGRYGYLRIAYTF</sequence>
<dbReference type="Proteomes" id="UP001460202">
    <property type="component" value="Unassembled WGS sequence"/>
</dbReference>
<organism evidence="2 3">
    <name type="scientific">Alistipes intestinihominis</name>
    <dbReference type="NCBI Taxonomy" id="3133172"/>
    <lineage>
        <taxon>Bacteria</taxon>
        <taxon>Pseudomonadati</taxon>
        <taxon>Bacteroidota</taxon>
        <taxon>Bacteroidia</taxon>
        <taxon>Bacteroidales</taxon>
        <taxon>Rikenellaceae</taxon>
        <taxon>Alistipes</taxon>
    </lineage>
</organism>
<evidence type="ECO:0000256" key="1">
    <source>
        <dbReference type="SAM" id="SignalP"/>
    </source>
</evidence>
<keyword evidence="3" id="KW-1185">Reference proteome</keyword>
<gene>
    <name evidence="2" type="ORF">WMO46_00175</name>
</gene>
<protein>
    <recommendedName>
        <fullName evidence="4">Outer membrane protein beta-barrel domain-containing protein</fullName>
    </recommendedName>
</protein>
<proteinExistence type="predicted"/>
<comment type="caution">
    <text evidence="2">The sequence shown here is derived from an EMBL/GenBank/DDBJ whole genome shotgun (WGS) entry which is preliminary data.</text>
</comment>
<accession>A0ABV1GTN9</accession>
<feature type="chain" id="PRO_5045178014" description="Outer membrane protein beta-barrel domain-containing protein" evidence="1">
    <location>
        <begin position="21"/>
        <end position="906"/>
    </location>
</feature>
<evidence type="ECO:0008006" key="4">
    <source>
        <dbReference type="Google" id="ProtNLM"/>
    </source>
</evidence>
<dbReference type="SUPFAM" id="SSF56935">
    <property type="entry name" value="Porins"/>
    <property type="match status" value="1"/>
</dbReference>